<feature type="transmembrane region" description="Helical" evidence="5">
    <location>
        <begin position="61"/>
        <end position="84"/>
    </location>
</feature>
<evidence type="ECO:0000256" key="1">
    <source>
        <dbReference type="ARBA" id="ARBA00022692"/>
    </source>
</evidence>
<dbReference type="EMBL" id="LDSL01000141">
    <property type="protein sequence ID" value="KTT15520.1"/>
    <property type="molecule type" value="Genomic_DNA"/>
</dbReference>
<feature type="transmembrane region" description="Helical" evidence="5">
    <location>
        <begin position="181"/>
        <end position="201"/>
    </location>
</feature>
<feature type="transmembrane region" description="Helical" evidence="5">
    <location>
        <begin position="155"/>
        <end position="175"/>
    </location>
</feature>
<dbReference type="PATRIC" id="fig|433924.3.peg.1135"/>
<evidence type="ECO:0000256" key="5">
    <source>
        <dbReference type="SAM" id="Phobius"/>
    </source>
</evidence>
<dbReference type="AlphaFoldDB" id="A0A147GNG1"/>
<feature type="transmembrane region" description="Helical" evidence="5">
    <location>
        <begin position="305"/>
        <end position="328"/>
    </location>
</feature>
<keyword evidence="2 5" id="KW-1133">Transmembrane helix</keyword>
<keyword evidence="7" id="KW-1185">Reference proteome</keyword>
<dbReference type="SUPFAM" id="SSF103473">
    <property type="entry name" value="MFS general substrate transporter"/>
    <property type="match status" value="1"/>
</dbReference>
<feature type="region of interest" description="Disordered" evidence="4">
    <location>
        <begin position="1"/>
        <end position="21"/>
    </location>
</feature>
<feature type="compositionally biased region" description="Low complexity" evidence="4">
    <location>
        <begin position="8"/>
        <end position="17"/>
    </location>
</feature>
<feature type="transmembrane region" description="Helical" evidence="5">
    <location>
        <begin position="91"/>
        <end position="110"/>
    </location>
</feature>
<gene>
    <name evidence="6" type="ORF">NS331_20515</name>
</gene>
<dbReference type="Pfam" id="PF07690">
    <property type="entry name" value="MFS_1"/>
    <property type="match status" value="1"/>
</dbReference>
<evidence type="ECO:0000313" key="7">
    <source>
        <dbReference type="Proteomes" id="UP000072741"/>
    </source>
</evidence>
<evidence type="ECO:0000256" key="4">
    <source>
        <dbReference type="SAM" id="MobiDB-lite"/>
    </source>
</evidence>
<dbReference type="RefSeq" id="WP_058643797.1">
    <property type="nucleotide sequence ID" value="NZ_LDSL01000141.1"/>
</dbReference>
<feature type="transmembrane region" description="Helical" evidence="5">
    <location>
        <begin position="398"/>
        <end position="421"/>
    </location>
</feature>
<organism evidence="6 7">
    <name type="scientific">Pseudacidovorax intermedius</name>
    <dbReference type="NCBI Taxonomy" id="433924"/>
    <lineage>
        <taxon>Bacteria</taxon>
        <taxon>Pseudomonadati</taxon>
        <taxon>Pseudomonadota</taxon>
        <taxon>Betaproteobacteria</taxon>
        <taxon>Burkholderiales</taxon>
        <taxon>Comamonadaceae</taxon>
        <taxon>Pseudacidovorax</taxon>
    </lineage>
</organism>
<dbReference type="Gene3D" id="1.20.1250.20">
    <property type="entry name" value="MFS general substrate transporter like domains"/>
    <property type="match status" value="2"/>
</dbReference>
<dbReference type="InterPro" id="IPR011701">
    <property type="entry name" value="MFS"/>
</dbReference>
<dbReference type="InterPro" id="IPR036259">
    <property type="entry name" value="MFS_trans_sf"/>
</dbReference>
<sequence length="443" mass="44942">MRTSPTLAASANAADGDAAGGDRRRATRALCALNFFMADMQAGIGPFLGVFLQQRGWQPGAIGSVMTAGGVAGMLMTVPAGAFIDHTARKRWVVVITGICTVLASFLILWSQAGLVVTVSQVATAIAGAAIGPAVAGITLGVVRQRGFNAQNGRNQAWNHAGNMVGAALSGWLGFRYGMPAIFFLAALFGVFAILSVLAIPERTIDHRAARGLEGPHDGKAGAAADEGQAQGLRTLLQNRPLLILAAALACFHLGNGAMLPLYGLAVVGAGKGNPAMFTALTVVVAQAVMIVTALAAMRLSATRGYWLVMLVSFASLPLRGAIAGSVIDSWGVWPVQALDGIGAGLQSVAVPGLVACLLDGTGRVNVGQGAVMTVQGLGASLSPAIGGWLAQLFGYQVAFYVLGGFALASLALWIGFAALLRPACAGVCEPRAGGPLAAGASS</sequence>
<dbReference type="GO" id="GO:0022857">
    <property type="term" value="F:transmembrane transporter activity"/>
    <property type="evidence" value="ECO:0007669"/>
    <property type="project" value="InterPro"/>
</dbReference>
<comment type="caution">
    <text evidence="6">The sequence shown here is derived from an EMBL/GenBank/DDBJ whole genome shotgun (WGS) entry which is preliminary data.</text>
</comment>
<feature type="transmembrane region" description="Helical" evidence="5">
    <location>
        <begin position="334"/>
        <end position="359"/>
    </location>
</feature>
<feature type="transmembrane region" description="Helical" evidence="5">
    <location>
        <begin position="29"/>
        <end position="49"/>
    </location>
</feature>
<evidence type="ECO:0000256" key="3">
    <source>
        <dbReference type="ARBA" id="ARBA00023136"/>
    </source>
</evidence>
<feature type="transmembrane region" description="Helical" evidence="5">
    <location>
        <begin position="276"/>
        <end position="298"/>
    </location>
</feature>
<feature type="transmembrane region" description="Helical" evidence="5">
    <location>
        <begin position="242"/>
        <end position="264"/>
    </location>
</feature>
<feature type="transmembrane region" description="Helical" evidence="5">
    <location>
        <begin position="371"/>
        <end position="392"/>
    </location>
</feature>
<keyword evidence="3 5" id="KW-0472">Membrane</keyword>
<dbReference type="Proteomes" id="UP000072741">
    <property type="component" value="Unassembled WGS sequence"/>
</dbReference>
<evidence type="ECO:0000313" key="6">
    <source>
        <dbReference type="EMBL" id="KTT15520.1"/>
    </source>
</evidence>
<dbReference type="PANTHER" id="PTHR23539:SF1">
    <property type="entry name" value="MAJOR FACILITATOR SUPERFAMILY (MFS) PROFILE DOMAIN-CONTAINING PROTEIN"/>
    <property type="match status" value="1"/>
</dbReference>
<evidence type="ECO:0000256" key="2">
    <source>
        <dbReference type="ARBA" id="ARBA00022989"/>
    </source>
</evidence>
<name>A0A147GNG1_9BURK</name>
<reference evidence="6 7" key="1">
    <citation type="journal article" date="2016" name="Front. Microbiol.">
        <title>Genomic Resource of Rice Seed Associated Bacteria.</title>
        <authorList>
            <person name="Midha S."/>
            <person name="Bansal K."/>
            <person name="Sharma S."/>
            <person name="Kumar N."/>
            <person name="Patil P.P."/>
            <person name="Chaudhry V."/>
            <person name="Patil P.B."/>
        </authorList>
    </citation>
    <scope>NUCLEOTIDE SEQUENCE [LARGE SCALE GENOMIC DNA]</scope>
    <source>
        <strain evidence="6 7">NS331</strain>
    </source>
</reference>
<accession>A0A147GNG1</accession>
<dbReference type="PANTHER" id="PTHR23539">
    <property type="entry name" value="MFS TRANSPORTER"/>
    <property type="match status" value="1"/>
</dbReference>
<dbReference type="OrthoDB" id="9812574at2"/>
<feature type="transmembrane region" description="Helical" evidence="5">
    <location>
        <begin position="122"/>
        <end position="143"/>
    </location>
</feature>
<proteinExistence type="predicted"/>
<keyword evidence="1 5" id="KW-0812">Transmembrane</keyword>
<protein>
    <submittedName>
        <fullName evidence="6">Major facilitator transporter</fullName>
    </submittedName>
</protein>